<dbReference type="CDD" id="cd01189">
    <property type="entry name" value="INT_ICEBs1_C_like"/>
    <property type="match status" value="1"/>
</dbReference>
<dbReference type="InterPro" id="IPR013762">
    <property type="entry name" value="Integrase-like_cat_sf"/>
</dbReference>
<keyword evidence="9" id="KW-1185">Reference proteome</keyword>
<dbReference type="InterPro" id="IPR011010">
    <property type="entry name" value="DNA_brk_join_enz"/>
</dbReference>
<gene>
    <name evidence="8" type="ORF">EV385_0943</name>
</gene>
<sequence>MGHTTPTPAGNWRANWRDASGKQKAKTFQTKREAKAFLAEIESTLTRGTYVDPHAGRMRLGTFAARWQQARSDELATRARVASVLRTHVLPRWGDTPIGKVDHLAVQQWVTDLAGRGLSPASVADCHHVLSSILRAAVRDRLIGTNPCDGVKVPRRRKKDTDGRTITMGQLTNDLLPALPDRFQALVALAGGTGMRWGECVGLRWESVDLINRTVSVVRVAVEIAGTVTTKPYPKSRAGRRTVPLPPFTADLLAAHRETFPAGPAGEVFTNTAGGPMRRTLFRARVWRPALARAGLLGRIDRLGHFKFRAAWMDSDGIWWDKEFTTERDAIGHIARVAGNGLRFHDLRHSYATWLVSRGVPVNDVREVMGHEQASTTLNLYTHGSAGRTKRVLDAFADFLLTSEDPA</sequence>
<evidence type="ECO:0000259" key="7">
    <source>
        <dbReference type="PROSITE" id="PS51900"/>
    </source>
</evidence>
<feature type="domain" description="Core-binding (CB)" evidence="7">
    <location>
        <begin position="58"/>
        <end position="138"/>
    </location>
</feature>
<dbReference type="RefSeq" id="WP_165449390.1">
    <property type="nucleotide sequence ID" value="NZ_SHKY01000001.1"/>
</dbReference>
<dbReference type="Pfam" id="PF00589">
    <property type="entry name" value="Phage_integrase"/>
    <property type="match status" value="1"/>
</dbReference>
<dbReference type="InterPro" id="IPR044068">
    <property type="entry name" value="CB"/>
</dbReference>
<dbReference type="AlphaFoldDB" id="A0A4Q7ZFT1"/>
<evidence type="ECO:0000256" key="3">
    <source>
        <dbReference type="ARBA" id="ARBA00023172"/>
    </source>
</evidence>
<dbReference type="PROSITE" id="PS51900">
    <property type="entry name" value="CB"/>
    <property type="match status" value="1"/>
</dbReference>
<accession>A0A4Q7ZFT1</accession>
<dbReference type="PROSITE" id="PS51898">
    <property type="entry name" value="TYR_RECOMBINASE"/>
    <property type="match status" value="1"/>
</dbReference>
<comment type="caution">
    <text evidence="8">The sequence shown here is derived from an EMBL/GenBank/DDBJ whole genome shotgun (WGS) entry which is preliminary data.</text>
</comment>
<dbReference type="PANTHER" id="PTHR30349:SF64">
    <property type="entry name" value="PROPHAGE INTEGRASE INTD-RELATED"/>
    <property type="match status" value="1"/>
</dbReference>
<evidence type="ECO:0000256" key="5">
    <source>
        <dbReference type="SAM" id="MobiDB-lite"/>
    </source>
</evidence>
<evidence type="ECO:0000256" key="4">
    <source>
        <dbReference type="PROSITE-ProRule" id="PRU01248"/>
    </source>
</evidence>
<dbReference type="InterPro" id="IPR050090">
    <property type="entry name" value="Tyrosine_recombinase_XerCD"/>
</dbReference>
<feature type="domain" description="Tyr recombinase" evidence="6">
    <location>
        <begin position="159"/>
        <end position="394"/>
    </location>
</feature>
<name>A0A4Q7ZFT1_9ACTN</name>
<dbReference type="PANTHER" id="PTHR30349">
    <property type="entry name" value="PHAGE INTEGRASE-RELATED"/>
    <property type="match status" value="1"/>
</dbReference>
<dbReference type="GO" id="GO:0006310">
    <property type="term" value="P:DNA recombination"/>
    <property type="evidence" value="ECO:0007669"/>
    <property type="project" value="UniProtKB-KW"/>
</dbReference>
<keyword evidence="3" id="KW-0233">DNA recombination</keyword>
<comment type="similarity">
    <text evidence="1">Belongs to the 'phage' integrase family.</text>
</comment>
<evidence type="ECO:0000313" key="8">
    <source>
        <dbReference type="EMBL" id="RZU49204.1"/>
    </source>
</evidence>
<dbReference type="GO" id="GO:0003677">
    <property type="term" value="F:DNA binding"/>
    <property type="evidence" value="ECO:0007669"/>
    <property type="project" value="UniProtKB-UniRule"/>
</dbReference>
<dbReference type="Proteomes" id="UP000292564">
    <property type="component" value="Unassembled WGS sequence"/>
</dbReference>
<evidence type="ECO:0000256" key="1">
    <source>
        <dbReference type="ARBA" id="ARBA00008857"/>
    </source>
</evidence>
<dbReference type="InterPro" id="IPR010998">
    <property type="entry name" value="Integrase_recombinase_N"/>
</dbReference>
<evidence type="ECO:0000313" key="9">
    <source>
        <dbReference type="Proteomes" id="UP000292564"/>
    </source>
</evidence>
<dbReference type="Gene3D" id="1.10.443.10">
    <property type="entry name" value="Intergrase catalytic core"/>
    <property type="match status" value="1"/>
</dbReference>
<dbReference type="GO" id="GO:0015074">
    <property type="term" value="P:DNA integration"/>
    <property type="evidence" value="ECO:0007669"/>
    <property type="project" value="InterPro"/>
</dbReference>
<organism evidence="8 9">
    <name type="scientific">Krasilnikovia cinnamomea</name>
    <dbReference type="NCBI Taxonomy" id="349313"/>
    <lineage>
        <taxon>Bacteria</taxon>
        <taxon>Bacillati</taxon>
        <taxon>Actinomycetota</taxon>
        <taxon>Actinomycetes</taxon>
        <taxon>Micromonosporales</taxon>
        <taxon>Micromonosporaceae</taxon>
        <taxon>Krasilnikovia</taxon>
    </lineage>
</organism>
<dbReference type="Gene3D" id="1.10.150.130">
    <property type="match status" value="1"/>
</dbReference>
<reference evidence="8 9" key="1">
    <citation type="submission" date="2019-02" db="EMBL/GenBank/DDBJ databases">
        <title>Sequencing the genomes of 1000 actinobacteria strains.</title>
        <authorList>
            <person name="Klenk H.-P."/>
        </authorList>
    </citation>
    <scope>NUCLEOTIDE SEQUENCE [LARGE SCALE GENOMIC DNA]</scope>
    <source>
        <strain evidence="8 9">DSM 45162</strain>
    </source>
</reference>
<dbReference type="SUPFAM" id="SSF56349">
    <property type="entry name" value="DNA breaking-rejoining enzymes"/>
    <property type="match status" value="1"/>
</dbReference>
<dbReference type="InterPro" id="IPR002104">
    <property type="entry name" value="Integrase_catalytic"/>
</dbReference>
<proteinExistence type="inferred from homology"/>
<protein>
    <submittedName>
        <fullName evidence="8">Site-specific recombinase XerD</fullName>
    </submittedName>
</protein>
<feature type="region of interest" description="Disordered" evidence="5">
    <location>
        <begin position="1"/>
        <end position="28"/>
    </location>
</feature>
<dbReference type="EMBL" id="SHKY01000001">
    <property type="protein sequence ID" value="RZU49204.1"/>
    <property type="molecule type" value="Genomic_DNA"/>
</dbReference>
<keyword evidence="2 4" id="KW-0238">DNA-binding</keyword>
<evidence type="ECO:0000256" key="2">
    <source>
        <dbReference type="ARBA" id="ARBA00023125"/>
    </source>
</evidence>
<evidence type="ECO:0000259" key="6">
    <source>
        <dbReference type="PROSITE" id="PS51898"/>
    </source>
</evidence>